<feature type="compositionally biased region" description="Polar residues" evidence="1">
    <location>
        <begin position="544"/>
        <end position="553"/>
    </location>
</feature>
<name>A0A2A2KMG9_9BILA</name>
<dbReference type="OrthoDB" id="9942268at2759"/>
<feature type="compositionally biased region" description="Basic residues" evidence="1">
    <location>
        <begin position="194"/>
        <end position="205"/>
    </location>
</feature>
<dbReference type="GO" id="GO:0015629">
    <property type="term" value="C:actin cytoskeleton"/>
    <property type="evidence" value="ECO:0007669"/>
    <property type="project" value="TreeGrafter"/>
</dbReference>
<dbReference type="Pfam" id="PF00169">
    <property type="entry name" value="PH"/>
    <property type="match status" value="1"/>
</dbReference>
<feature type="region of interest" description="Disordered" evidence="1">
    <location>
        <begin position="524"/>
        <end position="553"/>
    </location>
</feature>
<reference evidence="3 4" key="1">
    <citation type="journal article" date="2017" name="Curr. Biol.">
        <title>Genome architecture and evolution of a unichromosomal asexual nematode.</title>
        <authorList>
            <person name="Fradin H."/>
            <person name="Zegar C."/>
            <person name="Gutwein M."/>
            <person name="Lucas J."/>
            <person name="Kovtun M."/>
            <person name="Corcoran D."/>
            <person name="Baugh L.R."/>
            <person name="Kiontke K."/>
            <person name="Gunsalus K."/>
            <person name="Fitch D.H."/>
            <person name="Piano F."/>
        </authorList>
    </citation>
    <scope>NUCLEOTIDE SEQUENCE [LARGE SCALE GENOMIC DNA]</scope>
    <source>
        <strain evidence="3">PF1309</strain>
    </source>
</reference>
<dbReference type="PANTHER" id="PTHR17271:SF1">
    <property type="entry name" value="PROTEIN OUTSPREAD"/>
    <property type="match status" value="1"/>
</dbReference>
<dbReference type="InterPro" id="IPR011993">
    <property type="entry name" value="PH-like_dom_sf"/>
</dbReference>
<proteinExistence type="predicted"/>
<evidence type="ECO:0000256" key="1">
    <source>
        <dbReference type="SAM" id="MobiDB-lite"/>
    </source>
</evidence>
<feature type="compositionally biased region" description="Basic residues" evidence="1">
    <location>
        <begin position="751"/>
        <end position="761"/>
    </location>
</feature>
<dbReference type="Gene3D" id="2.30.29.30">
    <property type="entry name" value="Pleckstrin-homology domain (PH domain)/Phosphotyrosine-binding domain (PTB)"/>
    <property type="match status" value="1"/>
</dbReference>
<evidence type="ECO:0000313" key="4">
    <source>
        <dbReference type="Proteomes" id="UP000218231"/>
    </source>
</evidence>
<accession>A0A2A2KMG9</accession>
<gene>
    <name evidence="3" type="ORF">WR25_06363</name>
</gene>
<feature type="compositionally biased region" description="Basic and acidic residues" evidence="1">
    <location>
        <begin position="524"/>
        <end position="540"/>
    </location>
</feature>
<feature type="compositionally biased region" description="Polar residues" evidence="1">
    <location>
        <begin position="172"/>
        <end position="185"/>
    </location>
</feature>
<dbReference type="GO" id="GO:0051015">
    <property type="term" value="F:actin filament binding"/>
    <property type="evidence" value="ECO:0007669"/>
    <property type="project" value="TreeGrafter"/>
</dbReference>
<dbReference type="SMART" id="SM00233">
    <property type="entry name" value="PH"/>
    <property type="match status" value="1"/>
</dbReference>
<feature type="compositionally biased region" description="Low complexity" evidence="1">
    <location>
        <begin position="252"/>
        <end position="266"/>
    </location>
</feature>
<feature type="region of interest" description="Disordered" evidence="1">
    <location>
        <begin position="129"/>
        <end position="309"/>
    </location>
</feature>
<keyword evidence="4" id="KW-1185">Reference proteome</keyword>
<dbReference type="STRING" id="2018661.A0A2A2KMG9"/>
<dbReference type="SUPFAM" id="SSF50729">
    <property type="entry name" value="PH domain-like"/>
    <property type="match status" value="1"/>
</dbReference>
<organism evidence="3 4">
    <name type="scientific">Diploscapter pachys</name>
    <dbReference type="NCBI Taxonomy" id="2018661"/>
    <lineage>
        <taxon>Eukaryota</taxon>
        <taxon>Metazoa</taxon>
        <taxon>Ecdysozoa</taxon>
        <taxon>Nematoda</taxon>
        <taxon>Chromadorea</taxon>
        <taxon>Rhabditida</taxon>
        <taxon>Rhabditina</taxon>
        <taxon>Rhabditomorpha</taxon>
        <taxon>Rhabditoidea</taxon>
        <taxon>Rhabditidae</taxon>
        <taxon>Diploscapter</taxon>
    </lineage>
</organism>
<feature type="compositionally biased region" description="Polar residues" evidence="1">
    <location>
        <begin position="279"/>
        <end position="307"/>
    </location>
</feature>
<dbReference type="Proteomes" id="UP000218231">
    <property type="component" value="Unassembled WGS sequence"/>
</dbReference>
<feature type="region of interest" description="Disordered" evidence="1">
    <location>
        <begin position="701"/>
        <end position="764"/>
    </location>
</feature>
<dbReference type="EMBL" id="LIAE01008224">
    <property type="protein sequence ID" value="PAV75033.1"/>
    <property type="molecule type" value="Genomic_DNA"/>
</dbReference>
<dbReference type="PROSITE" id="PS50003">
    <property type="entry name" value="PH_DOMAIN"/>
    <property type="match status" value="1"/>
</dbReference>
<feature type="compositionally biased region" description="Basic and acidic residues" evidence="1">
    <location>
        <begin position="238"/>
        <end position="248"/>
    </location>
</feature>
<evidence type="ECO:0000313" key="3">
    <source>
        <dbReference type="EMBL" id="PAV75033.1"/>
    </source>
</evidence>
<dbReference type="InterPro" id="IPR001849">
    <property type="entry name" value="PH_domain"/>
</dbReference>
<dbReference type="PANTHER" id="PTHR17271">
    <property type="entry name" value="PLECKSTRIN HOMOLOGY PH DOMAIN-CONTAINING PROTEIN"/>
    <property type="match status" value="1"/>
</dbReference>
<sequence>MLRGKSDSEWTKHWVVLAGLSLKLYRDVWAEDSTEPLISIDLADCENVYPSASARNYGIEIRCRKQRFVLSAMTPGIRDSWINALQQNRHNPSPTYTEPNSADALSLADSSDILGSTAIRKKHIAYVAPESHHSNSMMDEESSTEDEQSSNRGTGNSSGRNERNKPRHIRNGNATGQQQPLTFATNYLEIVGSRTRKSRGRRSQNRSHSASSNDAADGNGREKRESLSPSFRRSPVARIKERSQDSRQRHPSNSSNASSTIRSNSNKKTATLRSLPRNAASSQNQPISTPSTTLANPTSFAQPSSHSQEARLISLEEQVRSLRDQLEETSSRLGTTQHENERLKYLFNNNEATSLSGLRQSLSHAEEEVRKRQTEMESLRRQLATPHPSEQLLTNLQDRLLSMARVQLQALTVIARNRLVTQPEQMLDNVQDIEKRLNEANATDFDCVSHIIQDITVLFDEMAHSLKAPNVSDSWTITDLSGSSEDVDVKQDSEWEAEMTAIKNSHYSEIESLKHHYEHQLKGLKEKVETEESKRRKAQDELAMNTSRNGQSLSTVKNSFNELIEEQKRGYESEIDILKTEHIKELEEEKNATRVALEVVRRAHEEELRQLAERNRSGSERDAGRQNRVIEQMREELTNLSALYSAKCVENSMLDEKIAALLENNNCDEVLRAELRSKEAELQELRKRIALLEDKIVRDTIEDSDRDESDEAHPAGAAGEEKMNGSGLGQVHQAQAGRAERQTNGTNASVRFRRAQAHKNRRTDIRFHSNPVIPMVDGVPEYMLDEVRRSLAVPVAERRKFFETIAEYSTPF</sequence>
<dbReference type="AlphaFoldDB" id="A0A2A2KMG9"/>
<protein>
    <recommendedName>
        <fullName evidence="2">PH domain-containing protein</fullName>
    </recommendedName>
</protein>
<dbReference type="InterPro" id="IPR052223">
    <property type="entry name" value="Actin_Cytoskeleton_Reg"/>
</dbReference>
<evidence type="ECO:0000259" key="2">
    <source>
        <dbReference type="PROSITE" id="PS50003"/>
    </source>
</evidence>
<feature type="domain" description="PH" evidence="2">
    <location>
        <begin position="1"/>
        <end position="90"/>
    </location>
</feature>
<comment type="caution">
    <text evidence="3">The sequence shown here is derived from an EMBL/GenBank/DDBJ whole genome shotgun (WGS) entry which is preliminary data.</text>
</comment>
<feature type="compositionally biased region" description="Acidic residues" evidence="1">
    <location>
        <begin position="138"/>
        <end position="148"/>
    </location>
</feature>
<feature type="compositionally biased region" description="Low complexity" evidence="1">
    <location>
        <begin position="150"/>
        <end position="159"/>
    </location>
</feature>